<feature type="transmembrane region" description="Helical" evidence="3">
    <location>
        <begin position="160"/>
        <end position="179"/>
    </location>
</feature>
<feature type="region of interest" description="Disordered" evidence="2">
    <location>
        <begin position="1"/>
        <end position="73"/>
    </location>
</feature>
<comment type="caution">
    <text evidence="4">The sequence shown here is derived from an EMBL/GenBank/DDBJ whole genome shotgun (WGS) entry which is preliminary data.</text>
</comment>
<keyword evidence="3" id="KW-0812">Transmembrane</keyword>
<keyword evidence="3" id="KW-0472">Membrane</keyword>
<reference evidence="4" key="2">
    <citation type="submission" date="2020-11" db="EMBL/GenBank/DDBJ databases">
        <authorList>
            <person name="Cecchin M."/>
            <person name="Marcolungo L."/>
            <person name="Rossato M."/>
            <person name="Girolomoni L."/>
            <person name="Cosentino E."/>
            <person name="Cuine S."/>
            <person name="Li-Beisson Y."/>
            <person name="Delledonne M."/>
            <person name="Ballottari M."/>
        </authorList>
    </citation>
    <scope>NUCLEOTIDE SEQUENCE</scope>
    <source>
        <strain evidence="4">211/11P</strain>
        <tissue evidence="4">Whole cell</tissue>
    </source>
</reference>
<reference evidence="4" key="1">
    <citation type="journal article" date="2019" name="Plant J.">
        <title>Chlorella vulgaris genome assembly and annotation reveals the molecular basis for metabolic acclimation to high light conditions.</title>
        <authorList>
            <person name="Cecchin M."/>
            <person name="Marcolungo L."/>
            <person name="Rossato M."/>
            <person name="Girolomoni L."/>
            <person name="Cosentino E."/>
            <person name="Cuine S."/>
            <person name="Li-Beisson Y."/>
            <person name="Delledonne M."/>
            <person name="Ballottari M."/>
        </authorList>
    </citation>
    <scope>NUCLEOTIDE SEQUENCE</scope>
    <source>
        <strain evidence="4">211/11P</strain>
    </source>
</reference>
<feature type="region of interest" description="Disordered" evidence="2">
    <location>
        <begin position="269"/>
        <end position="306"/>
    </location>
</feature>
<feature type="coiled-coil region" evidence="1">
    <location>
        <begin position="96"/>
        <end position="123"/>
    </location>
</feature>
<name>A0A9D4THG3_CHLVU</name>
<feature type="compositionally biased region" description="Basic and acidic residues" evidence="2">
    <location>
        <begin position="30"/>
        <end position="42"/>
    </location>
</feature>
<protein>
    <submittedName>
        <fullName evidence="4">Uncharacterized protein</fullName>
    </submittedName>
</protein>
<feature type="compositionally biased region" description="Polar residues" evidence="2">
    <location>
        <begin position="1"/>
        <end position="16"/>
    </location>
</feature>
<keyword evidence="5" id="KW-1185">Reference proteome</keyword>
<organism evidence="4 5">
    <name type="scientific">Chlorella vulgaris</name>
    <name type="common">Green alga</name>
    <dbReference type="NCBI Taxonomy" id="3077"/>
    <lineage>
        <taxon>Eukaryota</taxon>
        <taxon>Viridiplantae</taxon>
        <taxon>Chlorophyta</taxon>
        <taxon>core chlorophytes</taxon>
        <taxon>Trebouxiophyceae</taxon>
        <taxon>Chlorellales</taxon>
        <taxon>Chlorellaceae</taxon>
        <taxon>Chlorella clade</taxon>
        <taxon>Chlorella</taxon>
    </lineage>
</organism>
<feature type="compositionally biased region" description="Polar residues" evidence="2">
    <location>
        <begin position="51"/>
        <end position="68"/>
    </location>
</feature>
<feature type="compositionally biased region" description="Low complexity" evidence="2">
    <location>
        <begin position="272"/>
        <end position="281"/>
    </location>
</feature>
<evidence type="ECO:0000256" key="3">
    <source>
        <dbReference type="SAM" id="Phobius"/>
    </source>
</evidence>
<keyword evidence="3" id="KW-1133">Transmembrane helix</keyword>
<evidence type="ECO:0000256" key="2">
    <source>
        <dbReference type="SAM" id="MobiDB-lite"/>
    </source>
</evidence>
<dbReference type="EMBL" id="SIDB01000011">
    <property type="protein sequence ID" value="KAI3425769.1"/>
    <property type="molecule type" value="Genomic_DNA"/>
</dbReference>
<dbReference type="Proteomes" id="UP001055712">
    <property type="component" value="Unassembled WGS sequence"/>
</dbReference>
<dbReference type="AlphaFoldDB" id="A0A9D4THG3"/>
<feature type="transmembrane region" description="Helical" evidence="3">
    <location>
        <begin position="213"/>
        <end position="238"/>
    </location>
</feature>
<gene>
    <name evidence="4" type="ORF">D9Q98_007744</name>
</gene>
<accession>A0A9D4THG3</accession>
<sequence>MQGTPGTPDSPVSQAGSEDGFQVVNPRLEMSAHEPTLHEDGQPLRLEAVSPSVTPTTRLKDSPTSSPEPCSPATLARAPLADCLLKEENLSMQSEILRLQLKNDALAERLQLAQAENTQLKENAVARGLLLLRSLTRPVAASQLRGSPVHIPLSHACRQLCLAVLYILCAVGMVLFSGWRLGCHAATAAACTVRLCCAGVRAVARHIAAHSDFYIGLVVGAAVMAVGAVALATAAGVVTVPAIPRTLHMPVNLTRLNRAALNQTHLAADRTASASPVPAAGASGGGTLKHSKRFNPGSPAPTRPPLVEAEPTRWQLASTAVRLYLPPLQLASPTATASAADAAPARVQAAAGGVAAEKPRATATPPEPPGASSPGQQAGHKKRFSAALTAGFRRLFDGSSVLHPKLPKAVDNIAGALLGWPVGVFCARGLMRLLQG</sequence>
<proteinExistence type="predicted"/>
<keyword evidence="1" id="KW-0175">Coiled coil</keyword>
<feature type="region of interest" description="Disordered" evidence="2">
    <location>
        <begin position="350"/>
        <end position="383"/>
    </location>
</feature>
<evidence type="ECO:0000256" key="1">
    <source>
        <dbReference type="SAM" id="Coils"/>
    </source>
</evidence>
<evidence type="ECO:0000313" key="4">
    <source>
        <dbReference type="EMBL" id="KAI3425769.1"/>
    </source>
</evidence>
<evidence type="ECO:0000313" key="5">
    <source>
        <dbReference type="Proteomes" id="UP001055712"/>
    </source>
</evidence>